<name>H2XTL1_CIOIN</name>
<protein>
    <submittedName>
        <fullName evidence="2">Uncharacterized protein</fullName>
    </submittedName>
</protein>
<reference evidence="2" key="3">
    <citation type="submission" date="2025-08" db="UniProtKB">
        <authorList>
            <consortium name="Ensembl"/>
        </authorList>
    </citation>
    <scope>IDENTIFICATION</scope>
</reference>
<feature type="region of interest" description="Disordered" evidence="1">
    <location>
        <begin position="1"/>
        <end position="23"/>
    </location>
</feature>
<reference evidence="2" key="4">
    <citation type="submission" date="2025-09" db="UniProtKB">
        <authorList>
            <consortium name="Ensembl"/>
        </authorList>
    </citation>
    <scope>IDENTIFICATION</scope>
</reference>
<proteinExistence type="predicted"/>
<dbReference type="HOGENOM" id="CLU_3124460_0_0_1"/>
<dbReference type="AlphaFoldDB" id="H2XTL1"/>
<dbReference type="InParanoid" id="H2XTL1"/>
<accession>H2XTL1</accession>
<sequence>MPMNLGSLDRENDRSRSTGCRTTSSDCDVIAGDCNEISDTDEAAESRFVV</sequence>
<dbReference type="EMBL" id="EAAA01001588">
    <property type="status" value="NOT_ANNOTATED_CDS"/>
    <property type="molecule type" value="Genomic_DNA"/>
</dbReference>
<dbReference type="Ensembl" id="ENSCINT00000036804.1">
    <property type="protein sequence ID" value="ENSCINP00000032995.1"/>
    <property type="gene ID" value="ENSCING00000022876.1"/>
</dbReference>
<keyword evidence="3" id="KW-1185">Reference proteome</keyword>
<reference evidence="3" key="1">
    <citation type="journal article" date="2002" name="Science">
        <title>The draft genome of Ciona intestinalis: insights into chordate and vertebrate origins.</title>
        <authorList>
            <person name="Dehal P."/>
            <person name="Satou Y."/>
            <person name="Campbell R.K."/>
            <person name="Chapman J."/>
            <person name="Degnan B."/>
            <person name="De Tomaso A."/>
            <person name="Davidson B."/>
            <person name="Di Gregorio A."/>
            <person name="Gelpke M."/>
            <person name="Goodstein D.M."/>
            <person name="Harafuji N."/>
            <person name="Hastings K.E."/>
            <person name="Ho I."/>
            <person name="Hotta K."/>
            <person name="Huang W."/>
            <person name="Kawashima T."/>
            <person name="Lemaire P."/>
            <person name="Martinez D."/>
            <person name="Meinertzhagen I.A."/>
            <person name="Necula S."/>
            <person name="Nonaka M."/>
            <person name="Putnam N."/>
            <person name="Rash S."/>
            <person name="Saiga H."/>
            <person name="Satake M."/>
            <person name="Terry A."/>
            <person name="Yamada L."/>
            <person name="Wang H.G."/>
            <person name="Awazu S."/>
            <person name="Azumi K."/>
            <person name="Boore J."/>
            <person name="Branno M."/>
            <person name="Chin-Bow S."/>
            <person name="DeSantis R."/>
            <person name="Doyle S."/>
            <person name="Francino P."/>
            <person name="Keys D.N."/>
            <person name="Haga S."/>
            <person name="Hayashi H."/>
            <person name="Hino K."/>
            <person name="Imai K.S."/>
            <person name="Inaba K."/>
            <person name="Kano S."/>
            <person name="Kobayashi K."/>
            <person name="Kobayashi M."/>
            <person name="Lee B.I."/>
            <person name="Makabe K.W."/>
            <person name="Manohar C."/>
            <person name="Matassi G."/>
            <person name="Medina M."/>
            <person name="Mochizuki Y."/>
            <person name="Mount S."/>
            <person name="Morishita T."/>
            <person name="Miura S."/>
            <person name="Nakayama A."/>
            <person name="Nishizaka S."/>
            <person name="Nomoto H."/>
            <person name="Ohta F."/>
            <person name="Oishi K."/>
            <person name="Rigoutsos I."/>
            <person name="Sano M."/>
            <person name="Sasaki A."/>
            <person name="Sasakura Y."/>
            <person name="Shoguchi E."/>
            <person name="Shin-i T."/>
            <person name="Spagnuolo A."/>
            <person name="Stainier D."/>
            <person name="Suzuki M.M."/>
            <person name="Tassy O."/>
            <person name="Takatori N."/>
            <person name="Tokuoka M."/>
            <person name="Yagi K."/>
            <person name="Yoshizaki F."/>
            <person name="Wada S."/>
            <person name="Zhang C."/>
            <person name="Hyatt P.D."/>
            <person name="Larimer F."/>
            <person name="Detter C."/>
            <person name="Doggett N."/>
            <person name="Glavina T."/>
            <person name="Hawkins T."/>
            <person name="Richardson P."/>
            <person name="Lucas S."/>
            <person name="Kohara Y."/>
            <person name="Levine M."/>
            <person name="Satoh N."/>
            <person name="Rokhsar D.S."/>
        </authorList>
    </citation>
    <scope>NUCLEOTIDE SEQUENCE [LARGE SCALE GENOMIC DNA]</scope>
</reference>
<reference evidence="2" key="2">
    <citation type="journal article" date="2008" name="Genome Biol.">
        <title>Improved genome assembly and evidence-based global gene model set for the chordate Ciona intestinalis: new insight into intron and operon populations.</title>
        <authorList>
            <person name="Satou Y."/>
            <person name="Mineta K."/>
            <person name="Ogasawara M."/>
            <person name="Sasakura Y."/>
            <person name="Shoguchi E."/>
            <person name="Ueno K."/>
            <person name="Yamada L."/>
            <person name="Matsumoto J."/>
            <person name="Wasserscheid J."/>
            <person name="Dewar K."/>
            <person name="Wiley G.B."/>
            <person name="Macmil S.L."/>
            <person name="Roe B.A."/>
            <person name="Zeller R.W."/>
            <person name="Hastings K.E."/>
            <person name="Lemaire P."/>
            <person name="Lindquist E."/>
            <person name="Endo T."/>
            <person name="Hotta K."/>
            <person name="Inaba K."/>
        </authorList>
    </citation>
    <scope>NUCLEOTIDE SEQUENCE [LARGE SCALE GENOMIC DNA]</scope>
    <source>
        <strain evidence="2">wild type</strain>
    </source>
</reference>
<evidence type="ECO:0000313" key="3">
    <source>
        <dbReference type="Proteomes" id="UP000008144"/>
    </source>
</evidence>
<evidence type="ECO:0000313" key="2">
    <source>
        <dbReference type="Ensembl" id="ENSCINP00000032995.1"/>
    </source>
</evidence>
<organism evidence="2 3">
    <name type="scientific">Ciona intestinalis</name>
    <name type="common">Transparent sea squirt</name>
    <name type="synonym">Ascidia intestinalis</name>
    <dbReference type="NCBI Taxonomy" id="7719"/>
    <lineage>
        <taxon>Eukaryota</taxon>
        <taxon>Metazoa</taxon>
        <taxon>Chordata</taxon>
        <taxon>Tunicata</taxon>
        <taxon>Ascidiacea</taxon>
        <taxon>Phlebobranchia</taxon>
        <taxon>Cionidae</taxon>
        <taxon>Ciona</taxon>
    </lineage>
</organism>
<dbReference type="Proteomes" id="UP000008144">
    <property type="component" value="Chromosome 2"/>
</dbReference>
<evidence type="ECO:0000256" key="1">
    <source>
        <dbReference type="SAM" id="MobiDB-lite"/>
    </source>
</evidence>